<keyword evidence="2 4" id="KW-0689">Ribosomal protein</keyword>
<keyword evidence="3 4" id="KW-0687">Ribonucleoprotein</keyword>
<accession>A0A518D325</accession>
<keyword evidence="6" id="KW-1185">Reference proteome</keyword>
<evidence type="ECO:0000256" key="1">
    <source>
        <dbReference type="ARBA" id="ARBA00005589"/>
    </source>
</evidence>
<dbReference type="OrthoDB" id="9812008at2"/>
<sequence length="72" mass="8077">MKPAARTTKKPSPVAGKDEAIDYKNLELLAKCLSSQGQIVSRRRTGLNSQRQRELKNAMKRARHMALLPFVA</sequence>
<dbReference type="GO" id="GO:0003735">
    <property type="term" value="F:structural constituent of ribosome"/>
    <property type="evidence" value="ECO:0007669"/>
    <property type="project" value="InterPro"/>
</dbReference>
<dbReference type="GO" id="GO:0005840">
    <property type="term" value="C:ribosome"/>
    <property type="evidence" value="ECO:0007669"/>
    <property type="project" value="UniProtKB-KW"/>
</dbReference>
<dbReference type="PANTHER" id="PTHR13479:SF40">
    <property type="entry name" value="SMALL RIBOSOMAL SUBUNIT PROTEIN BS18M"/>
    <property type="match status" value="1"/>
</dbReference>
<name>A0A518D325_9BACT</name>
<organism evidence="5 6">
    <name type="scientific">Rohdeia mirabilis</name>
    <dbReference type="NCBI Taxonomy" id="2528008"/>
    <lineage>
        <taxon>Bacteria</taxon>
        <taxon>Pseudomonadati</taxon>
        <taxon>Planctomycetota</taxon>
        <taxon>Planctomycetia</taxon>
        <taxon>Planctomycetia incertae sedis</taxon>
        <taxon>Rohdeia</taxon>
    </lineage>
</organism>
<dbReference type="PANTHER" id="PTHR13479">
    <property type="entry name" value="30S RIBOSOMAL PROTEIN S18"/>
    <property type="match status" value="1"/>
</dbReference>
<dbReference type="Pfam" id="PF01084">
    <property type="entry name" value="Ribosomal_S18"/>
    <property type="match status" value="1"/>
</dbReference>
<reference evidence="5 6" key="1">
    <citation type="submission" date="2019-02" db="EMBL/GenBank/DDBJ databases">
        <title>Deep-cultivation of Planctomycetes and their phenomic and genomic characterization uncovers novel biology.</title>
        <authorList>
            <person name="Wiegand S."/>
            <person name="Jogler M."/>
            <person name="Boedeker C."/>
            <person name="Pinto D."/>
            <person name="Vollmers J."/>
            <person name="Rivas-Marin E."/>
            <person name="Kohn T."/>
            <person name="Peeters S.H."/>
            <person name="Heuer A."/>
            <person name="Rast P."/>
            <person name="Oberbeckmann S."/>
            <person name="Bunk B."/>
            <person name="Jeske O."/>
            <person name="Meyerdierks A."/>
            <person name="Storesund J.E."/>
            <person name="Kallscheuer N."/>
            <person name="Luecker S."/>
            <person name="Lage O.M."/>
            <person name="Pohl T."/>
            <person name="Merkel B.J."/>
            <person name="Hornburger P."/>
            <person name="Mueller R.-W."/>
            <person name="Bruemmer F."/>
            <person name="Labrenz M."/>
            <person name="Spormann A.M."/>
            <person name="Op den Camp H."/>
            <person name="Overmann J."/>
            <person name="Amann R."/>
            <person name="Jetten M.S.M."/>
            <person name="Mascher T."/>
            <person name="Medema M.H."/>
            <person name="Devos D.P."/>
            <person name="Kaster A.-K."/>
            <person name="Ovreas L."/>
            <person name="Rohde M."/>
            <person name="Galperin M.Y."/>
            <person name="Jogler C."/>
        </authorList>
    </citation>
    <scope>NUCLEOTIDE SEQUENCE [LARGE SCALE GENOMIC DNA]</scope>
    <source>
        <strain evidence="5 6">Pla163</strain>
    </source>
</reference>
<dbReference type="Proteomes" id="UP000319342">
    <property type="component" value="Chromosome"/>
</dbReference>
<evidence type="ECO:0000313" key="6">
    <source>
        <dbReference type="Proteomes" id="UP000319342"/>
    </source>
</evidence>
<dbReference type="GO" id="GO:0006412">
    <property type="term" value="P:translation"/>
    <property type="evidence" value="ECO:0007669"/>
    <property type="project" value="InterPro"/>
</dbReference>
<protein>
    <submittedName>
        <fullName evidence="5">30S ribosomal protein S18</fullName>
    </submittedName>
</protein>
<evidence type="ECO:0000256" key="2">
    <source>
        <dbReference type="ARBA" id="ARBA00022980"/>
    </source>
</evidence>
<dbReference type="EMBL" id="CP036290">
    <property type="protein sequence ID" value="QDU85854.1"/>
    <property type="molecule type" value="Genomic_DNA"/>
</dbReference>
<dbReference type="Gene3D" id="4.10.640.10">
    <property type="entry name" value="Ribosomal protein S18"/>
    <property type="match status" value="1"/>
</dbReference>
<dbReference type="NCBIfam" id="TIGR00165">
    <property type="entry name" value="S18"/>
    <property type="match status" value="1"/>
</dbReference>
<evidence type="ECO:0000256" key="3">
    <source>
        <dbReference type="ARBA" id="ARBA00023274"/>
    </source>
</evidence>
<evidence type="ECO:0000313" key="5">
    <source>
        <dbReference type="EMBL" id="QDU85854.1"/>
    </source>
</evidence>
<dbReference type="GO" id="GO:1990904">
    <property type="term" value="C:ribonucleoprotein complex"/>
    <property type="evidence" value="ECO:0007669"/>
    <property type="project" value="UniProtKB-KW"/>
</dbReference>
<dbReference type="InterPro" id="IPR036870">
    <property type="entry name" value="Ribosomal_bS18_sf"/>
</dbReference>
<evidence type="ECO:0000256" key="4">
    <source>
        <dbReference type="RuleBase" id="RU003910"/>
    </source>
</evidence>
<dbReference type="InterPro" id="IPR001648">
    <property type="entry name" value="Ribosomal_bS18"/>
</dbReference>
<dbReference type="RefSeq" id="WP_145189983.1">
    <property type="nucleotide sequence ID" value="NZ_CP036290.1"/>
</dbReference>
<dbReference type="AlphaFoldDB" id="A0A518D325"/>
<dbReference type="SUPFAM" id="SSF46911">
    <property type="entry name" value="Ribosomal protein S18"/>
    <property type="match status" value="1"/>
</dbReference>
<comment type="similarity">
    <text evidence="1 4">Belongs to the bacterial ribosomal protein bS18 family.</text>
</comment>
<dbReference type="PRINTS" id="PR00974">
    <property type="entry name" value="RIBOSOMALS18"/>
</dbReference>
<gene>
    <name evidence="5" type="primary">rpsR</name>
    <name evidence="5" type="ORF">Pla163_30000</name>
</gene>
<dbReference type="GO" id="GO:0070181">
    <property type="term" value="F:small ribosomal subunit rRNA binding"/>
    <property type="evidence" value="ECO:0007669"/>
    <property type="project" value="TreeGrafter"/>
</dbReference>
<proteinExistence type="inferred from homology"/>